<evidence type="ECO:0000256" key="2">
    <source>
        <dbReference type="SAM" id="SignalP"/>
    </source>
</evidence>
<dbReference type="PANTHER" id="PTHR47572">
    <property type="entry name" value="LIPOPROTEIN-RELATED"/>
    <property type="match status" value="1"/>
</dbReference>
<name>A0A9X1DB18_9SPHN</name>
<keyword evidence="5" id="KW-1185">Reference proteome</keyword>
<feature type="chain" id="PRO_5040905742" evidence="2">
    <location>
        <begin position="25"/>
        <end position="337"/>
    </location>
</feature>
<evidence type="ECO:0000256" key="1">
    <source>
        <dbReference type="ARBA" id="ARBA00022801"/>
    </source>
</evidence>
<dbReference type="InterPro" id="IPR051262">
    <property type="entry name" value="SMP-30/CGR1_Lactonase"/>
</dbReference>
<accession>A0A9X1DB18</accession>
<evidence type="ECO:0000313" key="5">
    <source>
        <dbReference type="Proteomes" id="UP001138757"/>
    </source>
</evidence>
<dbReference type="AlphaFoldDB" id="A0A9X1DB18"/>
<dbReference type="Gene3D" id="2.120.10.30">
    <property type="entry name" value="TolB, C-terminal domain"/>
    <property type="match status" value="1"/>
</dbReference>
<proteinExistence type="predicted"/>
<keyword evidence="1" id="KW-0378">Hydrolase</keyword>
<dbReference type="Pfam" id="PF08450">
    <property type="entry name" value="SGL"/>
    <property type="match status" value="1"/>
</dbReference>
<dbReference type="Proteomes" id="UP001138757">
    <property type="component" value="Unassembled WGS sequence"/>
</dbReference>
<sequence length="337" mass="35004">MRHRIGTALLALAGALAFAAPAPAQLLAGEREATVAPIDGIVAPGAKWELAWAGFMTADGMVGTDDGGLLFAQEQSNSIRKLAPDGSEQVFLSGVAGAGAVSIDAKGRLFTVERTCTDPGLNMPSCPELTRVVQLAPERRLIANSFADGRPLGRLNDVMADGQGGAYFTVGGVYRAAPDGKVSVVAEGSDVTTNGLVLSPDGRTLYVTNRQKIMAFDVGKDGATSNRRDFAALDHEPAGAFGGDGLAVDDQGRLYVTAGAGIYVFDKAGKELGIIPVPRPPITLAFSGPDKQTLFVGAMGAVGPDGKPWTTPKGVRNVGMTVYKLRMLSTGYKGRPK</sequence>
<dbReference type="InterPro" id="IPR013658">
    <property type="entry name" value="SGL"/>
</dbReference>
<dbReference type="GO" id="GO:0016787">
    <property type="term" value="F:hydrolase activity"/>
    <property type="evidence" value="ECO:0007669"/>
    <property type="project" value="UniProtKB-KW"/>
</dbReference>
<dbReference type="PANTHER" id="PTHR47572:SF4">
    <property type="entry name" value="LACTONASE DRP35"/>
    <property type="match status" value="1"/>
</dbReference>
<dbReference type="InterPro" id="IPR011042">
    <property type="entry name" value="6-blade_b-propeller_TolB-like"/>
</dbReference>
<evidence type="ECO:0000313" key="4">
    <source>
        <dbReference type="EMBL" id="MBT2186713.1"/>
    </source>
</evidence>
<feature type="signal peptide" evidence="2">
    <location>
        <begin position="1"/>
        <end position="24"/>
    </location>
</feature>
<dbReference type="EMBL" id="JAHGAW010000004">
    <property type="protein sequence ID" value="MBT2186713.1"/>
    <property type="molecule type" value="Genomic_DNA"/>
</dbReference>
<organism evidence="4 5">
    <name type="scientific">Sphingobium nicotianae</name>
    <dbReference type="NCBI Taxonomy" id="2782607"/>
    <lineage>
        <taxon>Bacteria</taxon>
        <taxon>Pseudomonadati</taxon>
        <taxon>Pseudomonadota</taxon>
        <taxon>Alphaproteobacteria</taxon>
        <taxon>Sphingomonadales</taxon>
        <taxon>Sphingomonadaceae</taxon>
        <taxon>Sphingobium</taxon>
    </lineage>
</organism>
<protein>
    <submittedName>
        <fullName evidence="4">SMP-30/gluconolactonase/LRE family protein</fullName>
    </submittedName>
</protein>
<feature type="domain" description="SMP-30/Gluconolactonase/LRE-like region" evidence="3">
    <location>
        <begin position="65"/>
        <end position="297"/>
    </location>
</feature>
<evidence type="ECO:0000259" key="3">
    <source>
        <dbReference type="Pfam" id="PF08450"/>
    </source>
</evidence>
<comment type="caution">
    <text evidence="4">The sequence shown here is derived from an EMBL/GenBank/DDBJ whole genome shotgun (WGS) entry which is preliminary data.</text>
</comment>
<keyword evidence="2" id="KW-0732">Signal</keyword>
<dbReference type="SUPFAM" id="SSF63829">
    <property type="entry name" value="Calcium-dependent phosphotriesterase"/>
    <property type="match status" value="1"/>
</dbReference>
<reference evidence="4" key="1">
    <citation type="submission" date="2021-05" db="EMBL/GenBank/DDBJ databases">
        <title>Genome of Sphingobium sp. strain.</title>
        <authorList>
            <person name="Fan R."/>
        </authorList>
    </citation>
    <scope>NUCLEOTIDE SEQUENCE</scope>
    <source>
        <strain evidence="4">H33</strain>
    </source>
</reference>
<dbReference type="RefSeq" id="WP_214622464.1">
    <property type="nucleotide sequence ID" value="NZ_JAHGAW010000004.1"/>
</dbReference>
<gene>
    <name evidence="4" type="ORF">KK488_07095</name>
</gene>